<protein>
    <submittedName>
        <fullName evidence="6">Deacylase</fullName>
    </submittedName>
</protein>
<comment type="caution">
    <text evidence="6">The sequence shown here is derived from an EMBL/GenBank/DDBJ whole genome shotgun (WGS) entry which is preliminary data.</text>
</comment>
<evidence type="ECO:0000256" key="3">
    <source>
        <dbReference type="ARBA" id="ARBA00022801"/>
    </source>
</evidence>
<dbReference type="SUPFAM" id="SSF53187">
    <property type="entry name" value="Zn-dependent exopeptidases"/>
    <property type="match status" value="1"/>
</dbReference>
<evidence type="ECO:0000256" key="1">
    <source>
        <dbReference type="ARBA" id="ARBA00001947"/>
    </source>
</evidence>
<keyword evidence="3" id="KW-0378">Hydrolase</keyword>
<name>A0ABS4UDE4_9ACTN</name>
<dbReference type="InterPro" id="IPR043795">
    <property type="entry name" value="N-alpha-Ac-DABA-like"/>
</dbReference>
<dbReference type="CDD" id="cd06230">
    <property type="entry name" value="M14_ASTE_ASPA_like"/>
    <property type="match status" value="1"/>
</dbReference>
<dbReference type="PIRSF" id="PIRSF039012">
    <property type="entry name" value="ASP"/>
    <property type="match status" value="1"/>
</dbReference>
<dbReference type="InterPro" id="IPR053138">
    <property type="entry name" value="N-alpha-Ac-DABA_deacetylase"/>
</dbReference>
<organism evidence="6 7">
    <name type="scientific">Kribbella aluminosa</name>
    <dbReference type="NCBI Taxonomy" id="416017"/>
    <lineage>
        <taxon>Bacteria</taxon>
        <taxon>Bacillati</taxon>
        <taxon>Actinomycetota</taxon>
        <taxon>Actinomycetes</taxon>
        <taxon>Propionibacteriales</taxon>
        <taxon>Kribbellaceae</taxon>
        <taxon>Kribbella</taxon>
    </lineage>
</organism>
<comment type="cofactor">
    <cofactor evidence="1">
        <name>Zn(2+)</name>
        <dbReference type="ChEBI" id="CHEBI:29105"/>
    </cofactor>
</comment>
<dbReference type="InterPro" id="IPR055438">
    <property type="entry name" value="AstE_AspA_cat"/>
</dbReference>
<proteinExistence type="predicted"/>
<evidence type="ECO:0000313" key="7">
    <source>
        <dbReference type="Proteomes" id="UP000755585"/>
    </source>
</evidence>
<dbReference type="RefSeq" id="WP_209692794.1">
    <property type="nucleotide sequence ID" value="NZ_BAAAVU010000029.1"/>
</dbReference>
<dbReference type="PANTHER" id="PTHR37326">
    <property type="entry name" value="BLL3975 PROTEIN"/>
    <property type="match status" value="1"/>
</dbReference>
<evidence type="ECO:0000256" key="2">
    <source>
        <dbReference type="ARBA" id="ARBA00022723"/>
    </source>
</evidence>
<gene>
    <name evidence="6" type="ORF">JOF29_000737</name>
</gene>
<dbReference type="EMBL" id="JAGINT010000001">
    <property type="protein sequence ID" value="MBP2349654.1"/>
    <property type="molecule type" value="Genomic_DNA"/>
</dbReference>
<keyword evidence="7" id="KW-1185">Reference proteome</keyword>
<dbReference type="Gene3D" id="3.40.630.10">
    <property type="entry name" value="Zn peptidases"/>
    <property type="match status" value="1"/>
</dbReference>
<accession>A0ABS4UDE4</accession>
<evidence type="ECO:0000259" key="5">
    <source>
        <dbReference type="Pfam" id="PF24827"/>
    </source>
</evidence>
<evidence type="ECO:0000256" key="4">
    <source>
        <dbReference type="ARBA" id="ARBA00022833"/>
    </source>
</evidence>
<dbReference type="Proteomes" id="UP000755585">
    <property type="component" value="Unassembled WGS sequence"/>
</dbReference>
<feature type="domain" description="Succinylglutamate desuccinylase/Aspartoacylase catalytic" evidence="5">
    <location>
        <begin position="28"/>
        <end position="209"/>
    </location>
</feature>
<evidence type="ECO:0000313" key="6">
    <source>
        <dbReference type="EMBL" id="MBP2349654.1"/>
    </source>
</evidence>
<reference evidence="6 7" key="1">
    <citation type="submission" date="2021-03" db="EMBL/GenBank/DDBJ databases">
        <title>Sequencing the genomes of 1000 actinobacteria strains.</title>
        <authorList>
            <person name="Klenk H.-P."/>
        </authorList>
    </citation>
    <scope>NUCLEOTIDE SEQUENCE [LARGE SCALE GENOMIC DNA]</scope>
    <source>
        <strain evidence="6 7">DSM 18824</strain>
    </source>
</reference>
<keyword evidence="4" id="KW-0862">Zinc</keyword>
<keyword evidence="2" id="KW-0479">Metal-binding</keyword>
<dbReference type="PANTHER" id="PTHR37326:SF1">
    <property type="entry name" value="BLL3975 PROTEIN"/>
    <property type="match status" value="1"/>
</dbReference>
<dbReference type="Pfam" id="PF24827">
    <property type="entry name" value="AstE_AspA_cat"/>
    <property type="match status" value="1"/>
</dbReference>
<sequence length="309" mass="32111">MPTESGTRLEREVLPGGAVMSTLRGGAPGPTLALLGGVHGDEDEGVLAVWRVLREVRGVALRGVVRAVAPANPAAWAARGRTSPYDDGDLARSFPGDPEAGPTAALADGIAHQVIAGSDLLIDLHSAGLRYSMPLFCGVNQEPVDGVALRAAVVFEAPMIWLHESWPPGRSLTAAMELGVPAVYVECGGGGGIRSAELDAYVTGVLSVMGDLGMVPTCRADRRPTRWVSGSGDLDSGVASPCAGLFSTTAVAGELMAEGSEVGRLFNYQGDLLEVVRAPRPGVLMFLRRHARVKLGDVLFVLAVPCDGP</sequence>